<dbReference type="GO" id="GO:0015421">
    <property type="term" value="F:ABC-type oligopeptide transporter activity"/>
    <property type="evidence" value="ECO:0007669"/>
    <property type="project" value="TreeGrafter"/>
</dbReference>
<sequence length="194" mass="21589">MLSNVPIELIAKDQLHSWIGYVPQEQILFSKSVRENIQFGKNNADDEIIMDAIATAAFDNDLHTLSDGLDTLVGEKGVSLSGGQKQRVSLARAFISEPEILVLDDALSAVDARTEARIIENIREQRADKTTLISTHRLSAIEHADWIIVLEDGSITEEGTHTELLAKGGWYREQFERQQVENNLSTEEVSSNDS</sequence>
<dbReference type="Pfam" id="PF00005">
    <property type="entry name" value="ABC_tran"/>
    <property type="match status" value="1"/>
</dbReference>
<evidence type="ECO:0000313" key="3">
    <source>
        <dbReference type="Proteomes" id="UP000019364"/>
    </source>
</evidence>
<protein>
    <submittedName>
        <fullName evidence="2">ABC transporter</fullName>
    </submittedName>
</protein>
<dbReference type="Gene3D" id="3.40.50.300">
    <property type="entry name" value="P-loop containing nucleotide triphosphate hydrolases"/>
    <property type="match status" value="1"/>
</dbReference>
<dbReference type="PROSITE" id="PS50893">
    <property type="entry name" value="ABC_TRANSPORTER_2"/>
    <property type="match status" value="1"/>
</dbReference>
<evidence type="ECO:0000259" key="1">
    <source>
        <dbReference type="PROSITE" id="PS50893"/>
    </source>
</evidence>
<keyword evidence="3" id="KW-1185">Reference proteome</keyword>
<dbReference type="InterPro" id="IPR017871">
    <property type="entry name" value="ABC_transporter-like_CS"/>
</dbReference>
<dbReference type="PROSITE" id="PS00211">
    <property type="entry name" value="ABC_TRANSPORTER_1"/>
    <property type="match status" value="1"/>
</dbReference>
<gene>
    <name evidence="2" type="ORF">JCM16418_1953</name>
</gene>
<dbReference type="InterPro" id="IPR003439">
    <property type="entry name" value="ABC_transporter-like_ATP-bd"/>
</dbReference>
<feature type="domain" description="ABC transporter" evidence="1">
    <location>
        <begin position="5"/>
        <end position="177"/>
    </location>
</feature>
<dbReference type="GO" id="GO:0005524">
    <property type="term" value="F:ATP binding"/>
    <property type="evidence" value="ECO:0007669"/>
    <property type="project" value="InterPro"/>
</dbReference>
<proteinExistence type="predicted"/>
<accession>W7YA51</accession>
<dbReference type="InterPro" id="IPR027417">
    <property type="entry name" value="P-loop_NTPase"/>
</dbReference>
<dbReference type="PANTHER" id="PTHR43394:SF1">
    <property type="entry name" value="ATP-BINDING CASSETTE SUB-FAMILY B MEMBER 10, MITOCHONDRIAL"/>
    <property type="match status" value="1"/>
</dbReference>
<comment type="caution">
    <text evidence="2">The sequence shown here is derived from an EMBL/GenBank/DDBJ whole genome shotgun (WGS) entry which is preliminary data.</text>
</comment>
<dbReference type="eggNOG" id="COG1132">
    <property type="taxonomic scope" value="Bacteria"/>
</dbReference>
<dbReference type="AlphaFoldDB" id="W7YA51"/>
<evidence type="ECO:0000313" key="2">
    <source>
        <dbReference type="EMBL" id="GAF07920.1"/>
    </source>
</evidence>
<organism evidence="2 3">
    <name type="scientific">Paenibacillus pini JCM 16418</name>
    <dbReference type="NCBI Taxonomy" id="1236976"/>
    <lineage>
        <taxon>Bacteria</taxon>
        <taxon>Bacillati</taxon>
        <taxon>Bacillota</taxon>
        <taxon>Bacilli</taxon>
        <taxon>Bacillales</taxon>
        <taxon>Paenibacillaceae</taxon>
        <taxon>Paenibacillus</taxon>
    </lineage>
</organism>
<reference evidence="2 3" key="1">
    <citation type="journal article" date="2014" name="Genome Announc.">
        <title>Draft Genome Sequence of Paenibacillus pini JCM 16418T, Isolated from the Rhizosphere of Pine Tree.</title>
        <authorList>
            <person name="Yuki M."/>
            <person name="Oshima K."/>
            <person name="Suda W."/>
            <person name="Oshida Y."/>
            <person name="Kitamura K."/>
            <person name="Iida Y."/>
            <person name="Hattori M."/>
            <person name="Ohkuma M."/>
        </authorList>
    </citation>
    <scope>NUCLEOTIDE SEQUENCE [LARGE SCALE GENOMIC DNA]</scope>
    <source>
        <strain evidence="2 3">JCM 16418</strain>
    </source>
</reference>
<dbReference type="InterPro" id="IPR039421">
    <property type="entry name" value="Type_1_exporter"/>
</dbReference>
<dbReference type="STRING" id="1236976.JCM16418_1953"/>
<dbReference type="SUPFAM" id="SSF52540">
    <property type="entry name" value="P-loop containing nucleoside triphosphate hydrolases"/>
    <property type="match status" value="1"/>
</dbReference>
<dbReference type="PANTHER" id="PTHR43394">
    <property type="entry name" value="ATP-DEPENDENT PERMEASE MDL1, MITOCHONDRIAL"/>
    <property type="match status" value="1"/>
</dbReference>
<name>W7YA51_9BACL</name>
<dbReference type="Proteomes" id="UP000019364">
    <property type="component" value="Unassembled WGS sequence"/>
</dbReference>
<dbReference type="GO" id="GO:0016887">
    <property type="term" value="F:ATP hydrolysis activity"/>
    <property type="evidence" value="ECO:0007669"/>
    <property type="project" value="InterPro"/>
</dbReference>
<dbReference type="EMBL" id="BAVZ01000004">
    <property type="protein sequence ID" value="GAF07920.1"/>
    <property type="molecule type" value="Genomic_DNA"/>
</dbReference>